<evidence type="ECO:0000256" key="1">
    <source>
        <dbReference type="SAM" id="MobiDB-lite"/>
    </source>
</evidence>
<reference evidence="2 3" key="1">
    <citation type="submission" date="2022-06" db="EMBL/GenBank/DDBJ databases">
        <title>Haloarcula sp. a new haloarchaeum isolate from saline soil.</title>
        <authorList>
            <person name="Strakova D."/>
            <person name="Galisteo C."/>
            <person name="Sanchez-Porro C."/>
            <person name="Ventosa A."/>
        </authorList>
    </citation>
    <scope>NUCLEOTIDE SEQUENCE [LARGE SCALE GENOMIC DNA]</scope>
    <source>
        <strain evidence="2 3">S1CR25-12</strain>
    </source>
</reference>
<feature type="region of interest" description="Disordered" evidence="1">
    <location>
        <begin position="50"/>
        <end position="73"/>
    </location>
</feature>
<dbReference type="PROSITE" id="PS51318">
    <property type="entry name" value="TAT"/>
    <property type="match status" value="1"/>
</dbReference>
<proteinExistence type="predicted"/>
<evidence type="ECO:0000313" key="2">
    <source>
        <dbReference type="EMBL" id="MDS0258893.1"/>
    </source>
</evidence>
<dbReference type="RefSeq" id="WP_310918464.1">
    <property type="nucleotide sequence ID" value="NZ_JAMQON010000001.1"/>
</dbReference>
<organism evidence="2 3">
    <name type="scientific">Haloarcula saliterrae</name>
    <dbReference type="NCBI Taxonomy" id="2950534"/>
    <lineage>
        <taxon>Archaea</taxon>
        <taxon>Methanobacteriati</taxon>
        <taxon>Methanobacteriota</taxon>
        <taxon>Stenosarchaea group</taxon>
        <taxon>Halobacteria</taxon>
        <taxon>Halobacteriales</taxon>
        <taxon>Haloarculaceae</taxon>
        <taxon>Haloarcula</taxon>
    </lineage>
</organism>
<evidence type="ECO:0000313" key="3">
    <source>
        <dbReference type="Proteomes" id="UP001259659"/>
    </source>
</evidence>
<keyword evidence="3" id="KW-1185">Reference proteome</keyword>
<evidence type="ECO:0008006" key="4">
    <source>
        <dbReference type="Google" id="ProtNLM"/>
    </source>
</evidence>
<dbReference type="EMBL" id="JAMQON010000001">
    <property type="protein sequence ID" value="MDS0258893.1"/>
    <property type="molecule type" value="Genomic_DNA"/>
</dbReference>
<name>A0ABU2F9C8_9EURY</name>
<protein>
    <recommendedName>
        <fullName evidence="4">Tat (Twin-arginine translocation) pathway signal sequence</fullName>
    </recommendedName>
</protein>
<dbReference type="Proteomes" id="UP001259659">
    <property type="component" value="Unassembled WGS sequence"/>
</dbReference>
<sequence>MGHKHDEEQTTDELSTNTRLPLDRRTALRGAGAGLAALGLGSFTANVAADPGKNESGGGNRDKTKDSGGVGTSAANQFRFAGESWHIMSASSDTGQNTSPVETLMRVDSVKQSNSWQDSLVLQPSLETSLLTDVSVSGGSGSSMAVAGILGWIEIKDSGAGEDAWQMVTVTDDLVAPPTASNITDDGGLDASSPERLRELAQGIVAFNTRNLELEWDLDALIEAALDEVETVLSAIEAEYPDFADYRAKLNEFASYTAHEDWLVTLGIDRTTAEKYSARATEVVGSWSAYVDFVQTVATSYDDVKAALLELDIFSAIYLQTKSANSFNWVKTGTGGTHDVRLRGALHVFVDPDDDADVTAKAIVGNRTMLVEPTKIKARVSNRDEV</sequence>
<feature type="region of interest" description="Disordered" evidence="1">
    <location>
        <begin position="1"/>
        <end position="22"/>
    </location>
</feature>
<gene>
    <name evidence="2" type="ORF">NDI56_05745</name>
</gene>
<comment type="caution">
    <text evidence="2">The sequence shown here is derived from an EMBL/GenBank/DDBJ whole genome shotgun (WGS) entry which is preliminary data.</text>
</comment>
<accession>A0ABU2F9C8</accession>
<dbReference type="InterPro" id="IPR006311">
    <property type="entry name" value="TAT_signal"/>
</dbReference>